<feature type="transmembrane region" description="Helical" evidence="6">
    <location>
        <begin position="9"/>
        <end position="27"/>
    </location>
</feature>
<organism evidence="8 9">
    <name type="scientific">Phormidesmis priestleyi Ana</name>
    <dbReference type="NCBI Taxonomy" id="1666911"/>
    <lineage>
        <taxon>Bacteria</taxon>
        <taxon>Bacillati</taxon>
        <taxon>Cyanobacteriota</taxon>
        <taxon>Cyanophyceae</taxon>
        <taxon>Leptolyngbyales</taxon>
        <taxon>Leptolyngbyaceae</taxon>
        <taxon>Phormidesmis</taxon>
    </lineage>
</organism>
<comment type="caution">
    <text evidence="8">The sequence shown here is derived from an EMBL/GenBank/DDBJ whole genome shotgun (WGS) entry which is preliminary data.</text>
</comment>
<feature type="transmembrane region" description="Helical" evidence="6">
    <location>
        <begin position="174"/>
        <end position="195"/>
    </location>
</feature>
<proteinExistence type="inferred from homology"/>
<comment type="subcellular location">
    <subcellularLocation>
        <location evidence="1">Membrane</location>
        <topology evidence="1">Multi-pass membrane protein</topology>
    </subcellularLocation>
</comment>
<feature type="transmembrane region" description="Helical" evidence="6">
    <location>
        <begin position="91"/>
        <end position="114"/>
    </location>
</feature>
<feature type="transmembrane region" description="Helical" evidence="6">
    <location>
        <begin position="202"/>
        <end position="223"/>
    </location>
</feature>
<dbReference type="PANTHER" id="PTHR32322">
    <property type="entry name" value="INNER MEMBRANE TRANSPORTER"/>
    <property type="match status" value="1"/>
</dbReference>
<dbReference type="Gene3D" id="1.10.3730.20">
    <property type="match status" value="1"/>
</dbReference>
<feature type="domain" description="EamA" evidence="7">
    <location>
        <begin position="10"/>
        <end position="163"/>
    </location>
</feature>
<dbReference type="PANTHER" id="PTHR32322:SF9">
    <property type="entry name" value="AMINO-ACID METABOLITE EFFLUX PUMP-RELATED"/>
    <property type="match status" value="1"/>
</dbReference>
<evidence type="ECO:0000256" key="1">
    <source>
        <dbReference type="ARBA" id="ARBA00004141"/>
    </source>
</evidence>
<evidence type="ECO:0000256" key="4">
    <source>
        <dbReference type="ARBA" id="ARBA00022989"/>
    </source>
</evidence>
<dbReference type="Proteomes" id="UP000050465">
    <property type="component" value="Unassembled WGS sequence"/>
</dbReference>
<feature type="transmembrane region" description="Helical" evidence="6">
    <location>
        <begin position="120"/>
        <end position="140"/>
    </location>
</feature>
<protein>
    <submittedName>
        <fullName evidence="8">Putative membrane protein</fullName>
    </submittedName>
</protein>
<reference evidence="8 9" key="1">
    <citation type="submission" date="2015-09" db="EMBL/GenBank/DDBJ databases">
        <title>Identification and resolution of microdiversity through metagenomic sequencing of parallel consortia.</title>
        <authorList>
            <person name="Nelson W.C."/>
            <person name="Romine M.F."/>
            <person name="Lindemann S.R."/>
        </authorList>
    </citation>
    <scope>NUCLEOTIDE SEQUENCE [LARGE SCALE GENOMIC DNA]</scope>
    <source>
        <strain evidence="8">Ana</strain>
    </source>
</reference>
<evidence type="ECO:0000256" key="3">
    <source>
        <dbReference type="ARBA" id="ARBA00022692"/>
    </source>
</evidence>
<feature type="transmembrane region" description="Helical" evidence="6">
    <location>
        <begin position="267"/>
        <end position="286"/>
    </location>
</feature>
<keyword evidence="3 6" id="KW-0812">Transmembrane</keyword>
<dbReference type="STRING" id="1666911.HLUCCA11_06425"/>
<dbReference type="InterPro" id="IPR050638">
    <property type="entry name" value="AA-Vitamin_Transporters"/>
</dbReference>
<keyword evidence="5 6" id="KW-0472">Membrane</keyword>
<dbReference type="PATRIC" id="fig|1666911.3.peg.5219"/>
<dbReference type="AlphaFoldDB" id="A0A0P7Z0H5"/>
<accession>A0A0P7Z0H5</accession>
<feature type="transmembrane region" description="Helical" evidence="6">
    <location>
        <begin position="33"/>
        <end position="54"/>
    </location>
</feature>
<feature type="domain" description="EamA" evidence="7">
    <location>
        <begin position="177"/>
        <end position="308"/>
    </location>
</feature>
<dbReference type="GO" id="GO:0016020">
    <property type="term" value="C:membrane"/>
    <property type="evidence" value="ECO:0007669"/>
    <property type="project" value="UniProtKB-SubCell"/>
</dbReference>
<feature type="transmembrane region" description="Helical" evidence="6">
    <location>
        <begin position="235"/>
        <end position="255"/>
    </location>
</feature>
<dbReference type="Pfam" id="PF00892">
    <property type="entry name" value="EamA"/>
    <property type="match status" value="2"/>
</dbReference>
<dbReference type="SUPFAM" id="SSF103481">
    <property type="entry name" value="Multidrug resistance efflux transporter EmrE"/>
    <property type="match status" value="2"/>
</dbReference>
<keyword evidence="4 6" id="KW-1133">Transmembrane helix</keyword>
<dbReference type="InterPro" id="IPR000620">
    <property type="entry name" value="EamA_dom"/>
</dbReference>
<evidence type="ECO:0000256" key="6">
    <source>
        <dbReference type="SAM" id="Phobius"/>
    </source>
</evidence>
<evidence type="ECO:0000313" key="9">
    <source>
        <dbReference type="Proteomes" id="UP000050465"/>
    </source>
</evidence>
<name>A0A0P7Z0H5_9CYAN</name>
<comment type="similarity">
    <text evidence="2">Belongs to the EamA transporter family.</text>
</comment>
<dbReference type="InterPro" id="IPR037185">
    <property type="entry name" value="EmrE-like"/>
</dbReference>
<feature type="transmembrane region" description="Helical" evidence="6">
    <location>
        <begin position="149"/>
        <end position="168"/>
    </location>
</feature>
<evidence type="ECO:0000259" key="7">
    <source>
        <dbReference type="Pfam" id="PF00892"/>
    </source>
</evidence>
<feature type="transmembrane region" description="Helical" evidence="6">
    <location>
        <begin position="292"/>
        <end position="313"/>
    </location>
</feature>
<evidence type="ECO:0000313" key="8">
    <source>
        <dbReference type="EMBL" id="KPQ36495.1"/>
    </source>
</evidence>
<evidence type="ECO:0000256" key="2">
    <source>
        <dbReference type="ARBA" id="ARBA00007362"/>
    </source>
</evidence>
<dbReference type="EMBL" id="LJZR01000006">
    <property type="protein sequence ID" value="KPQ36495.1"/>
    <property type="molecule type" value="Genomic_DNA"/>
</dbReference>
<evidence type="ECO:0000256" key="5">
    <source>
        <dbReference type="ARBA" id="ARBA00023136"/>
    </source>
</evidence>
<sequence>MKASDIGELLLLAALWGGSFLFMRIAAPVLGPVWLIDLRMLLAGFALLPVLIAVHSNRYSQHLSVKRLEDSDKIPQPVANSSLWSEIRANIWPLLIAGMVNSALPFMLLAFASVSLPTGFTSILNATSPLFGAIVAALWFQEKLTVNRVIGFVLGFVGVAILIGWKDFVITPTFMVACIASLMAALMYAIAAPFIKQTLSGVSPLIIATISQLGAAIILLPALPFTAPSTFPSPTILLTVLALALFSTSLAYILYFRLIQNIGSTRALTVTFLVPIFAMLWGRLFLSEPITASMVFGCALILLGTAFANNLILRSVSDPS</sequence>
<gene>
    <name evidence="8" type="ORF">HLUCCA11_06425</name>
</gene>